<feature type="domain" description="FMN-dependent dehydrogenase" evidence="12">
    <location>
        <begin position="168"/>
        <end position="334"/>
    </location>
</feature>
<feature type="binding site" evidence="11">
    <location>
        <position position="159"/>
    </location>
    <ligand>
        <name>substrate</name>
    </ligand>
</feature>
<name>A0A7C4H5U1_9CREN</name>
<evidence type="ECO:0000256" key="6">
    <source>
        <dbReference type="ARBA" id="ARBA00022842"/>
    </source>
</evidence>
<dbReference type="AlphaFoldDB" id="A0A7C4H5U1"/>
<evidence type="ECO:0000256" key="7">
    <source>
        <dbReference type="ARBA" id="ARBA00022857"/>
    </source>
</evidence>
<dbReference type="NCBIfam" id="TIGR02151">
    <property type="entry name" value="IPP_isom_2"/>
    <property type="match status" value="1"/>
</dbReference>
<evidence type="ECO:0000259" key="12">
    <source>
        <dbReference type="Pfam" id="PF01070"/>
    </source>
</evidence>
<dbReference type="InterPro" id="IPR000262">
    <property type="entry name" value="FMN-dep_DH"/>
</dbReference>
<dbReference type="GO" id="GO:0008299">
    <property type="term" value="P:isoprenoid biosynthetic process"/>
    <property type="evidence" value="ECO:0007669"/>
    <property type="project" value="UniProtKB-UniRule"/>
</dbReference>
<evidence type="ECO:0000256" key="5">
    <source>
        <dbReference type="ARBA" id="ARBA00022723"/>
    </source>
</evidence>
<comment type="cofactor">
    <cofactor evidence="1 11">
        <name>FMN</name>
        <dbReference type="ChEBI" id="CHEBI:58210"/>
    </cofactor>
</comment>
<gene>
    <name evidence="11" type="primary">fni</name>
    <name evidence="13" type="ORF">ENU31_04835</name>
</gene>
<comment type="catalytic activity">
    <reaction evidence="11">
        <text>isopentenyl diphosphate = dimethylallyl diphosphate</text>
        <dbReference type="Rhea" id="RHEA:23284"/>
        <dbReference type="ChEBI" id="CHEBI:57623"/>
        <dbReference type="ChEBI" id="CHEBI:128769"/>
        <dbReference type="EC" id="5.3.3.2"/>
    </reaction>
</comment>
<dbReference type="PIRSF" id="PIRSF003314">
    <property type="entry name" value="IPP_isomerase"/>
    <property type="match status" value="1"/>
</dbReference>
<dbReference type="GO" id="GO:0000287">
    <property type="term" value="F:magnesium ion binding"/>
    <property type="evidence" value="ECO:0007669"/>
    <property type="project" value="UniProtKB-UniRule"/>
</dbReference>
<dbReference type="SUPFAM" id="SSF51395">
    <property type="entry name" value="FMN-linked oxidoreductases"/>
    <property type="match status" value="1"/>
</dbReference>
<feature type="binding site" evidence="11">
    <location>
        <position position="191"/>
    </location>
    <ligand>
        <name>FMN</name>
        <dbReference type="ChEBI" id="CHEBI:58210"/>
    </ligand>
</feature>
<accession>A0A7C4H5U1</accession>
<keyword evidence="8 11" id="KW-0414">Isoprene biosynthesis</keyword>
<keyword evidence="5 11" id="KW-0479">Metal-binding</keyword>
<dbReference type="PANTHER" id="PTHR43665">
    <property type="entry name" value="ISOPENTENYL-DIPHOSPHATE DELTA-ISOMERASE"/>
    <property type="match status" value="1"/>
</dbReference>
<keyword evidence="9 11" id="KW-0413">Isomerase</keyword>
<comment type="caution">
    <text evidence="13">The sequence shown here is derived from an EMBL/GenBank/DDBJ whole genome shotgun (WGS) entry which is preliminary data.</text>
</comment>
<comment type="similarity">
    <text evidence="11">Belongs to the IPP isomerase type 2 family.</text>
</comment>
<dbReference type="GO" id="GO:0004452">
    <property type="term" value="F:isopentenyl-diphosphate delta-isomerase activity"/>
    <property type="evidence" value="ECO:0007669"/>
    <property type="project" value="UniProtKB-UniRule"/>
</dbReference>
<keyword evidence="7 11" id="KW-0521">NADP</keyword>
<dbReference type="InterPro" id="IPR013785">
    <property type="entry name" value="Aldolase_TIM"/>
</dbReference>
<dbReference type="GO" id="GO:0005737">
    <property type="term" value="C:cytoplasm"/>
    <property type="evidence" value="ECO:0007669"/>
    <property type="project" value="UniProtKB-SubCell"/>
</dbReference>
<keyword evidence="6 11" id="KW-0460">Magnesium</keyword>
<comment type="subunit">
    <text evidence="10 11">Homooctamer. Dimer of tetramers.</text>
</comment>
<feature type="binding site" evidence="11">
    <location>
        <begin position="270"/>
        <end position="272"/>
    </location>
    <ligand>
        <name>FMN</name>
        <dbReference type="ChEBI" id="CHEBI:58210"/>
    </ligand>
</feature>
<evidence type="ECO:0000256" key="3">
    <source>
        <dbReference type="ARBA" id="ARBA00022630"/>
    </source>
</evidence>
<evidence type="ECO:0000256" key="8">
    <source>
        <dbReference type="ARBA" id="ARBA00023229"/>
    </source>
</evidence>
<keyword evidence="4 11" id="KW-0288">FMN</keyword>
<evidence type="ECO:0000256" key="1">
    <source>
        <dbReference type="ARBA" id="ARBA00001917"/>
    </source>
</evidence>
<evidence type="ECO:0000313" key="13">
    <source>
        <dbReference type="EMBL" id="HGM07715.1"/>
    </source>
</evidence>
<keyword evidence="2 11" id="KW-0963">Cytoplasm</keyword>
<feature type="binding site" evidence="11">
    <location>
        <position position="160"/>
    </location>
    <ligand>
        <name>Mg(2+)</name>
        <dbReference type="ChEBI" id="CHEBI:18420"/>
    </ligand>
</feature>
<dbReference type="CDD" id="cd02811">
    <property type="entry name" value="IDI-2_FMN"/>
    <property type="match status" value="1"/>
</dbReference>
<feature type="binding site" evidence="11">
    <location>
        <position position="125"/>
    </location>
    <ligand>
        <name>FMN</name>
        <dbReference type="ChEBI" id="CHEBI:58210"/>
    </ligand>
</feature>
<protein>
    <recommendedName>
        <fullName evidence="11">Isopentenyl-diphosphate delta-isomerase</fullName>
        <shortName evidence="11">IPP isomerase</shortName>
        <ecNumber evidence="11">5.3.3.2</ecNumber>
    </recommendedName>
    <alternativeName>
        <fullName evidence="11">Isopentenyl diphosphate:dimethylallyl diphosphate isomerase</fullName>
    </alternativeName>
    <alternativeName>
        <fullName evidence="11">Isopentenyl pyrophosphate isomerase</fullName>
    </alternativeName>
    <alternativeName>
        <fullName evidence="11">Type 2 isopentenyl diphosphate isomerase</fullName>
        <shortName evidence="11">IDI-2</shortName>
    </alternativeName>
</protein>
<dbReference type="EMBL" id="DTCA01000149">
    <property type="protein sequence ID" value="HGM07715.1"/>
    <property type="molecule type" value="Genomic_DNA"/>
</dbReference>
<feature type="binding site" evidence="11">
    <location>
        <begin position="66"/>
        <end position="68"/>
    </location>
    <ligand>
        <name>FMN</name>
        <dbReference type="ChEBI" id="CHEBI:58210"/>
    </ligand>
</feature>
<feature type="binding site" evidence="11">
    <location>
        <begin position="8"/>
        <end position="9"/>
    </location>
    <ligand>
        <name>substrate</name>
    </ligand>
</feature>
<evidence type="ECO:0000256" key="10">
    <source>
        <dbReference type="ARBA" id="ARBA00025810"/>
    </source>
</evidence>
<feature type="binding site" evidence="11">
    <location>
        <begin position="96"/>
        <end position="98"/>
    </location>
    <ligand>
        <name>substrate</name>
    </ligand>
</feature>
<dbReference type="GO" id="GO:0016491">
    <property type="term" value="F:oxidoreductase activity"/>
    <property type="evidence" value="ECO:0007669"/>
    <property type="project" value="InterPro"/>
</dbReference>
<dbReference type="GO" id="GO:0070402">
    <property type="term" value="F:NADPH binding"/>
    <property type="evidence" value="ECO:0007669"/>
    <property type="project" value="UniProtKB-UniRule"/>
</dbReference>
<dbReference type="EC" id="5.3.3.2" evidence="11"/>
<evidence type="ECO:0000256" key="4">
    <source>
        <dbReference type="ARBA" id="ARBA00022643"/>
    </source>
</evidence>
<feature type="binding site" evidence="11">
    <location>
        <begin position="291"/>
        <end position="292"/>
    </location>
    <ligand>
        <name>FMN</name>
        <dbReference type="ChEBI" id="CHEBI:58210"/>
    </ligand>
</feature>
<comment type="cofactor">
    <cofactor evidence="11">
        <name>Mg(2+)</name>
        <dbReference type="ChEBI" id="CHEBI:18420"/>
    </cofactor>
</comment>
<sequence>MDTSISNRKEEHIVQALKPENQGPLSTHLEDVILIHQPLVEVSYDEVSLETEFLGYRLGAPIIISSMTGGTAMSYDINKKLASTAEKYKLAIGVGSQRAMIVNPDTTYTYRVVREEAPNVPVIANIGLAQLSKLSKQDIESIVEAIEADALAVHLNILQEIVQPEGDRDFRGSVKALEKIIEWLNIPVIVKEVGTGISRECAELLKMIGVKIIDVAGAGGTNWVSIELSRIKDKKLVDTFNVFRYWGIPTAISIAEVSSIDDITVIGSGGIRDGLDIAKAISLGSDIVGIAQPFLIHVIKNTVDDYVQSILTQLKVSMMLTGSKNIQELKNAKIVITGKLATWICARRLRLRNKYAYISCLT</sequence>
<evidence type="ECO:0000256" key="11">
    <source>
        <dbReference type="HAMAP-Rule" id="MF_00354"/>
    </source>
</evidence>
<proteinExistence type="inferred from homology"/>
<dbReference type="PANTHER" id="PTHR43665:SF1">
    <property type="entry name" value="ISOPENTENYL-DIPHOSPHATE DELTA-ISOMERASE"/>
    <property type="match status" value="1"/>
</dbReference>
<comment type="cofactor">
    <cofactor evidence="11">
        <name>NADPH</name>
        <dbReference type="ChEBI" id="CHEBI:57783"/>
    </cofactor>
</comment>
<organism evidence="13">
    <name type="scientific">Ignisphaera aggregans</name>
    <dbReference type="NCBI Taxonomy" id="334771"/>
    <lineage>
        <taxon>Archaea</taxon>
        <taxon>Thermoproteota</taxon>
        <taxon>Thermoprotei</taxon>
        <taxon>Desulfurococcales</taxon>
        <taxon>Desulfurococcaceae</taxon>
        <taxon>Ignisphaera</taxon>
    </lineage>
</organism>
<dbReference type="InterPro" id="IPR011179">
    <property type="entry name" value="IPdP_isomerase"/>
</dbReference>
<comment type="caution">
    <text evidence="11">Lacks conserved residue(s) required for the propagation of feature annotation.</text>
</comment>
<keyword evidence="3 11" id="KW-0285">Flavoprotein</keyword>
<comment type="function">
    <text evidence="11">Involved in the biosynthesis of isoprenoids. Catalyzes the 1,3-allylic rearrangement of the homoallylic substrate isopentenyl (IPP) to its allylic isomer, dimethylallyl diphosphate (DMAPP).</text>
</comment>
<dbReference type="SMART" id="SM01240">
    <property type="entry name" value="IMPDH"/>
    <property type="match status" value="1"/>
</dbReference>
<dbReference type="HAMAP" id="MF_00354">
    <property type="entry name" value="Idi_2"/>
    <property type="match status" value="1"/>
</dbReference>
<evidence type="ECO:0000256" key="9">
    <source>
        <dbReference type="ARBA" id="ARBA00023235"/>
    </source>
</evidence>
<feature type="binding site" evidence="11">
    <location>
        <position position="65"/>
    </location>
    <ligand>
        <name>FMN</name>
        <dbReference type="ChEBI" id="CHEBI:58210"/>
    </ligand>
</feature>
<feature type="binding site" evidence="11">
    <location>
        <position position="96"/>
    </location>
    <ligand>
        <name>FMN</name>
        <dbReference type="ChEBI" id="CHEBI:58210"/>
    </ligand>
</feature>
<feature type="binding site" evidence="11">
    <location>
        <position position="221"/>
    </location>
    <ligand>
        <name>FMN</name>
        <dbReference type="ChEBI" id="CHEBI:58210"/>
    </ligand>
</feature>
<dbReference type="Pfam" id="PF01070">
    <property type="entry name" value="FMN_dh"/>
    <property type="match status" value="1"/>
</dbReference>
<dbReference type="GO" id="GO:0010181">
    <property type="term" value="F:FMN binding"/>
    <property type="evidence" value="ECO:0007669"/>
    <property type="project" value="UniProtKB-UniRule"/>
</dbReference>
<evidence type="ECO:0000256" key="2">
    <source>
        <dbReference type="ARBA" id="ARBA00022490"/>
    </source>
</evidence>
<comment type="subcellular location">
    <subcellularLocation>
        <location evidence="11">Cytoplasm</location>
    </subcellularLocation>
</comment>
<reference evidence="13" key="1">
    <citation type="journal article" date="2020" name="mSystems">
        <title>Genome- and Community-Level Interaction Insights into Carbon Utilization and Element Cycling Functions of Hydrothermarchaeota in Hydrothermal Sediment.</title>
        <authorList>
            <person name="Zhou Z."/>
            <person name="Liu Y."/>
            <person name="Xu W."/>
            <person name="Pan J."/>
            <person name="Luo Z.H."/>
            <person name="Li M."/>
        </authorList>
    </citation>
    <scope>NUCLEOTIDE SEQUENCE [LARGE SCALE GENOMIC DNA]</scope>
    <source>
        <strain evidence="13">SpSt-658</strain>
    </source>
</reference>
<dbReference type="Gene3D" id="3.20.20.70">
    <property type="entry name" value="Aldolase class I"/>
    <property type="match status" value="1"/>
</dbReference>